<accession>L8P4E0</accession>
<evidence type="ECO:0000256" key="2">
    <source>
        <dbReference type="ARBA" id="ARBA00023052"/>
    </source>
</evidence>
<evidence type="ECO:0000313" key="9">
    <source>
        <dbReference type="Proteomes" id="UP000011205"/>
    </source>
</evidence>
<feature type="domain" description="Thiamine pyrophosphate enzyme TPP-binding" evidence="6">
    <location>
        <begin position="370"/>
        <end position="526"/>
    </location>
</feature>
<dbReference type="PANTHER" id="PTHR42981:SF2">
    <property type="entry name" value="PYRUVATE DEHYDROGENASE [UBIQUINONE]"/>
    <property type="match status" value="1"/>
</dbReference>
<keyword evidence="8" id="KW-0670">Pyruvate</keyword>
<comment type="caution">
    <text evidence="8">The sequence shown here is derived from an EMBL/GenBank/DDBJ whole genome shotgun (WGS) entry which is preliminary data.</text>
</comment>
<evidence type="ECO:0000259" key="6">
    <source>
        <dbReference type="Pfam" id="PF02775"/>
    </source>
</evidence>
<feature type="region of interest" description="Disordered" evidence="4">
    <location>
        <begin position="145"/>
        <end position="172"/>
    </location>
</feature>
<keyword evidence="2 3" id="KW-0786">Thiamine pyrophosphate</keyword>
<name>L8P4E0_STRVR</name>
<dbReference type="InterPro" id="IPR000399">
    <property type="entry name" value="TPP-bd_CS"/>
</dbReference>
<dbReference type="PROSITE" id="PS00187">
    <property type="entry name" value="TPP_ENZYMES"/>
    <property type="match status" value="1"/>
</dbReference>
<protein>
    <submittedName>
        <fullName evidence="8">Putative pyruvate dehydrogenase (Pyruvate oxidase)</fullName>
    </submittedName>
</protein>
<gene>
    <name evidence="8" type="ORF">STVIR_7696</name>
</gene>
<dbReference type="PANTHER" id="PTHR42981">
    <property type="entry name" value="PYRUVATE DEHYDROGENASE [UBIQUINONE]"/>
    <property type="match status" value="1"/>
</dbReference>
<dbReference type="EMBL" id="AMLP01000235">
    <property type="protein sequence ID" value="ELS51345.1"/>
    <property type="molecule type" value="Genomic_DNA"/>
</dbReference>
<dbReference type="SUPFAM" id="SSF52518">
    <property type="entry name" value="Thiamin diphosphate-binding fold (THDP-binding)"/>
    <property type="match status" value="2"/>
</dbReference>
<dbReference type="Pfam" id="PF02776">
    <property type="entry name" value="TPP_enzyme_N"/>
    <property type="match status" value="1"/>
</dbReference>
<evidence type="ECO:0000256" key="4">
    <source>
        <dbReference type="SAM" id="MobiDB-lite"/>
    </source>
</evidence>
<feature type="domain" description="Thiamine pyrophosphate enzyme central" evidence="5">
    <location>
        <begin position="177"/>
        <end position="309"/>
    </location>
</feature>
<dbReference type="SUPFAM" id="SSF52467">
    <property type="entry name" value="DHS-like NAD/FAD-binding domain"/>
    <property type="match status" value="1"/>
</dbReference>
<evidence type="ECO:0000259" key="5">
    <source>
        <dbReference type="Pfam" id="PF00205"/>
    </source>
</evidence>
<proteinExistence type="inferred from homology"/>
<evidence type="ECO:0000256" key="3">
    <source>
        <dbReference type="RuleBase" id="RU362132"/>
    </source>
</evidence>
<dbReference type="Pfam" id="PF00205">
    <property type="entry name" value="TPP_enzyme_M"/>
    <property type="match status" value="1"/>
</dbReference>
<evidence type="ECO:0000256" key="1">
    <source>
        <dbReference type="ARBA" id="ARBA00007812"/>
    </source>
</evidence>
<dbReference type="InterPro" id="IPR047211">
    <property type="entry name" value="POXB-like"/>
</dbReference>
<dbReference type="InterPro" id="IPR029035">
    <property type="entry name" value="DHS-like_NAD/FAD-binding_dom"/>
</dbReference>
<dbReference type="InterPro" id="IPR029061">
    <property type="entry name" value="THDP-binding"/>
</dbReference>
<dbReference type="Gene3D" id="3.40.50.970">
    <property type="match status" value="2"/>
</dbReference>
<dbReference type="InterPro" id="IPR012000">
    <property type="entry name" value="Thiamin_PyroP_enz_cen_dom"/>
</dbReference>
<comment type="similarity">
    <text evidence="1 3">Belongs to the TPP enzyme family.</text>
</comment>
<feature type="domain" description="Thiamine pyrophosphate enzyme N-terminal TPP-binding" evidence="7">
    <location>
        <begin position="1"/>
        <end position="83"/>
    </location>
</feature>
<sequence length="568" mass="60268">MFGIPGRDVDALVAAMTGEREAPEFVHVRHEESAALMACAHAKFTGRVGCCLAAPGSGALRLLSGLYDAALDRQAVVALVGQEAPPADGGRRPSVRASRLFAEVSAYCEPVCDPALLGDALDRAMRAALTERGVATLIVPRPVLETESPPAPRADKEGTTTLLPPRPPVRMPDERDVRRAADVLSGGRRIAVVVGQGAAEAVGQVDRVAELLGAGIAKTPLARDILPDDLSYVAGVAAPLGSAVAAAMLRDCDTLLLVGAEDFDTGLVPETGSCRILSVDADADACPVGPDTPLAARMTGDVATALETLISLLHPKSSRGWRTDLQRAVREWRAEGRSKAHRFFGMAINPRSVVTELSARLPDRAVVVTDSGSALDWWTRHLELRNGMRAALSAHLAVPGAAVPYAVAARLAFPERPVIALVGDGALQAGGMNELITVRRHAERLAMLPPTIFCVFNNEDLSRLTWERRTTARNPRIPVTGEVPAVSYAQYARLLGLPGVRCERPGQVSAVWEDALAARGPLLVEFMVDGDTPPDWAEFHGSGGRPQPPRIGRASGLLAGVRHMRPRA</sequence>
<dbReference type="GO" id="GO:0003824">
    <property type="term" value="F:catalytic activity"/>
    <property type="evidence" value="ECO:0007669"/>
    <property type="project" value="InterPro"/>
</dbReference>
<dbReference type="Pfam" id="PF02775">
    <property type="entry name" value="TPP_enzyme_C"/>
    <property type="match status" value="1"/>
</dbReference>
<dbReference type="GO" id="GO:0000287">
    <property type="term" value="F:magnesium ion binding"/>
    <property type="evidence" value="ECO:0007669"/>
    <property type="project" value="InterPro"/>
</dbReference>
<reference evidence="8 9" key="1">
    <citation type="journal article" date="2013" name="Genome Announc.">
        <title>Draft Genome Sequence of Streptomyces viridochromogenes Strain Tu57, Producer of Avilamycin.</title>
        <authorList>
            <person name="Gruning B.A."/>
            <person name="Erxleben A."/>
            <person name="Hahnlein A."/>
            <person name="Gunther S."/>
        </authorList>
    </citation>
    <scope>NUCLEOTIDE SEQUENCE [LARGE SCALE GENOMIC DNA]</scope>
    <source>
        <strain evidence="8 9">Tue57</strain>
    </source>
</reference>
<dbReference type="Gene3D" id="3.40.50.1220">
    <property type="entry name" value="TPP-binding domain"/>
    <property type="match status" value="1"/>
</dbReference>
<organism evidence="8 9">
    <name type="scientific">Streptomyces viridochromogenes Tue57</name>
    <dbReference type="NCBI Taxonomy" id="1160705"/>
    <lineage>
        <taxon>Bacteria</taxon>
        <taxon>Bacillati</taxon>
        <taxon>Actinomycetota</taxon>
        <taxon>Actinomycetes</taxon>
        <taxon>Kitasatosporales</taxon>
        <taxon>Streptomycetaceae</taxon>
        <taxon>Streptomyces</taxon>
    </lineage>
</organism>
<dbReference type="AlphaFoldDB" id="L8P4E0"/>
<dbReference type="InterPro" id="IPR011766">
    <property type="entry name" value="TPP_enzyme_TPP-bd"/>
</dbReference>
<evidence type="ECO:0000259" key="7">
    <source>
        <dbReference type="Pfam" id="PF02776"/>
    </source>
</evidence>
<evidence type="ECO:0000313" key="8">
    <source>
        <dbReference type="EMBL" id="ELS51345.1"/>
    </source>
</evidence>
<dbReference type="InterPro" id="IPR012001">
    <property type="entry name" value="Thiamin_PyroP_enz_TPP-bd_dom"/>
</dbReference>
<dbReference type="PATRIC" id="fig|1160705.3.peg.7608"/>
<dbReference type="GO" id="GO:0030976">
    <property type="term" value="F:thiamine pyrophosphate binding"/>
    <property type="evidence" value="ECO:0007669"/>
    <property type="project" value="InterPro"/>
</dbReference>
<dbReference type="Proteomes" id="UP000011205">
    <property type="component" value="Unassembled WGS sequence"/>
</dbReference>